<dbReference type="EMBL" id="CP120733">
    <property type="protein sequence ID" value="WFD09678.1"/>
    <property type="molecule type" value="Genomic_DNA"/>
</dbReference>
<dbReference type="PANTHER" id="PTHR43386">
    <property type="entry name" value="OLIGOPEPTIDE TRANSPORT SYSTEM PERMEASE PROTEIN APPC"/>
    <property type="match status" value="1"/>
</dbReference>
<evidence type="ECO:0000256" key="2">
    <source>
        <dbReference type="ARBA" id="ARBA00022448"/>
    </source>
</evidence>
<protein>
    <submittedName>
        <fullName evidence="9">ABC transporter permease</fullName>
    </submittedName>
</protein>
<evidence type="ECO:0000313" key="10">
    <source>
        <dbReference type="Proteomes" id="UP001222800"/>
    </source>
</evidence>
<keyword evidence="2 7" id="KW-0813">Transport</keyword>
<dbReference type="Proteomes" id="UP001222800">
    <property type="component" value="Chromosome"/>
</dbReference>
<keyword evidence="6 7" id="KW-0472">Membrane</keyword>
<evidence type="ECO:0000313" key="9">
    <source>
        <dbReference type="EMBL" id="WFD09678.1"/>
    </source>
</evidence>
<dbReference type="RefSeq" id="WP_277731612.1">
    <property type="nucleotide sequence ID" value="NZ_CP120733.1"/>
</dbReference>
<dbReference type="InterPro" id="IPR050366">
    <property type="entry name" value="BP-dependent_transpt_permease"/>
</dbReference>
<evidence type="ECO:0000256" key="4">
    <source>
        <dbReference type="ARBA" id="ARBA00022692"/>
    </source>
</evidence>
<dbReference type="CDD" id="cd06261">
    <property type="entry name" value="TM_PBP2"/>
    <property type="match status" value="1"/>
</dbReference>
<gene>
    <name evidence="9" type="ORF">P4S50_14970</name>
</gene>
<comment type="similarity">
    <text evidence="7">Belongs to the binding-protein-dependent transport system permease family.</text>
</comment>
<accession>A0ABY8E9U8</accession>
<feature type="transmembrane region" description="Helical" evidence="7">
    <location>
        <begin position="148"/>
        <end position="168"/>
    </location>
</feature>
<dbReference type="Pfam" id="PF00528">
    <property type="entry name" value="BPD_transp_1"/>
    <property type="match status" value="1"/>
</dbReference>
<feature type="transmembrane region" description="Helical" evidence="7">
    <location>
        <begin position="256"/>
        <end position="277"/>
    </location>
</feature>
<dbReference type="Gene3D" id="1.10.3720.10">
    <property type="entry name" value="MetI-like"/>
    <property type="match status" value="1"/>
</dbReference>
<evidence type="ECO:0000256" key="5">
    <source>
        <dbReference type="ARBA" id="ARBA00022989"/>
    </source>
</evidence>
<reference evidence="9 10" key="1">
    <citation type="submission" date="2023-03" db="EMBL/GenBank/DDBJ databases">
        <title>Complete genome sequence of Tepidibacter sp. SWIR-1, isolated from a deep-sea hydrothermal vent.</title>
        <authorList>
            <person name="Li X."/>
        </authorList>
    </citation>
    <scope>NUCLEOTIDE SEQUENCE [LARGE SCALE GENOMIC DNA]</scope>
    <source>
        <strain evidence="9 10">SWIR-1</strain>
    </source>
</reference>
<feature type="transmembrane region" description="Helical" evidence="7">
    <location>
        <begin position="121"/>
        <end position="142"/>
    </location>
</feature>
<dbReference type="PROSITE" id="PS50928">
    <property type="entry name" value="ABC_TM1"/>
    <property type="match status" value="1"/>
</dbReference>
<feature type="transmembrane region" description="Helical" evidence="7">
    <location>
        <begin position="25"/>
        <end position="46"/>
    </location>
</feature>
<evidence type="ECO:0000256" key="1">
    <source>
        <dbReference type="ARBA" id="ARBA00004651"/>
    </source>
</evidence>
<evidence type="ECO:0000256" key="6">
    <source>
        <dbReference type="ARBA" id="ARBA00023136"/>
    </source>
</evidence>
<keyword evidence="10" id="KW-1185">Reference proteome</keyword>
<dbReference type="SUPFAM" id="SSF161098">
    <property type="entry name" value="MetI-like"/>
    <property type="match status" value="1"/>
</dbReference>
<feature type="domain" description="ABC transmembrane type-1" evidence="8">
    <location>
        <begin position="86"/>
        <end position="277"/>
    </location>
</feature>
<keyword evidence="4 7" id="KW-0812">Transmembrane</keyword>
<dbReference type="InterPro" id="IPR000515">
    <property type="entry name" value="MetI-like"/>
</dbReference>
<sequence>MQASDSKEILTPRKIAIMKIKKNKLAIFGLLFLILVTFFSVCAPMFTDYKVDDIDLYSIECEPSEDHILGTDEIGRDVFTRLVYGGRVSLTVGVAATVIQLVIGILLGVISGYCGGIVDKIIMRIVDIIMCFPFFVIAIAMASILGPSIWNIVIIIGILSWTKLARIVRAEVIALKEREFIQAAKILGATPVRIIIKHLIPNIISPIIVYSTISIADGILSEAALSFLGMGVRPPQPSWGNMLAAAQNMRALQSQWWLWLPPGILVLLTVLSINFIGDGLRDALDPKLEL</sequence>
<evidence type="ECO:0000256" key="3">
    <source>
        <dbReference type="ARBA" id="ARBA00022475"/>
    </source>
</evidence>
<name>A0ABY8E9U8_9FIRM</name>
<dbReference type="PANTHER" id="PTHR43386:SF1">
    <property type="entry name" value="D,D-DIPEPTIDE TRANSPORT SYSTEM PERMEASE PROTEIN DDPC-RELATED"/>
    <property type="match status" value="1"/>
</dbReference>
<proteinExistence type="inferred from homology"/>
<dbReference type="InterPro" id="IPR053523">
    <property type="entry name" value="Oligopeptide_permease_AppC"/>
</dbReference>
<dbReference type="InterPro" id="IPR035906">
    <property type="entry name" value="MetI-like_sf"/>
</dbReference>
<comment type="subcellular location">
    <subcellularLocation>
        <location evidence="1 7">Cell membrane</location>
        <topology evidence="1 7">Multi-pass membrane protein</topology>
    </subcellularLocation>
</comment>
<keyword evidence="3" id="KW-1003">Cell membrane</keyword>
<keyword evidence="5 7" id="KW-1133">Transmembrane helix</keyword>
<organism evidence="9 10">
    <name type="scientific">Tepidibacter hydrothermalis</name>
    <dbReference type="NCBI Taxonomy" id="3036126"/>
    <lineage>
        <taxon>Bacteria</taxon>
        <taxon>Bacillati</taxon>
        <taxon>Bacillota</taxon>
        <taxon>Clostridia</taxon>
        <taxon>Peptostreptococcales</taxon>
        <taxon>Peptostreptococcaceae</taxon>
        <taxon>Tepidibacter</taxon>
    </lineage>
</organism>
<dbReference type="InterPro" id="IPR025966">
    <property type="entry name" value="OppC_N"/>
</dbReference>
<evidence type="ECO:0000259" key="8">
    <source>
        <dbReference type="PROSITE" id="PS50928"/>
    </source>
</evidence>
<evidence type="ECO:0000256" key="7">
    <source>
        <dbReference type="RuleBase" id="RU363032"/>
    </source>
</evidence>
<dbReference type="Pfam" id="PF12911">
    <property type="entry name" value="OppC_N"/>
    <property type="match status" value="1"/>
</dbReference>
<dbReference type="NCBIfam" id="NF045476">
    <property type="entry name" value="Opp4C"/>
    <property type="match status" value="1"/>
</dbReference>
<feature type="transmembrane region" description="Helical" evidence="7">
    <location>
        <begin position="88"/>
        <end position="109"/>
    </location>
</feature>